<gene>
    <name evidence="1" type="ORF">EV646_104145</name>
</gene>
<dbReference type="Proteomes" id="UP000295573">
    <property type="component" value="Unassembled WGS sequence"/>
</dbReference>
<dbReference type="RefSeq" id="WP_199236958.1">
    <property type="nucleotide sequence ID" value="NZ_SLWR01000004.1"/>
</dbReference>
<evidence type="ECO:0000313" key="2">
    <source>
        <dbReference type="Proteomes" id="UP000295573"/>
    </source>
</evidence>
<comment type="caution">
    <text evidence="1">The sequence shown here is derived from an EMBL/GenBank/DDBJ whole genome shotgun (WGS) entry which is preliminary data.</text>
</comment>
<sequence>MRDIAGVLAAFGDDLDKLIADSRRFQTWLASFAPSDSTVSVRGALSTW</sequence>
<reference evidence="1 2" key="1">
    <citation type="journal article" date="2015" name="Stand. Genomic Sci.">
        <title>Genomic Encyclopedia of Bacterial and Archaeal Type Strains, Phase III: the genomes of soil and plant-associated and newly described type strains.</title>
        <authorList>
            <person name="Whitman W.B."/>
            <person name="Woyke T."/>
            <person name="Klenk H.P."/>
            <person name="Zhou Y."/>
            <person name="Lilburn T.G."/>
            <person name="Beck B.J."/>
            <person name="De Vos P."/>
            <person name="Vandamme P."/>
            <person name="Eisen J.A."/>
            <person name="Garrity G."/>
            <person name="Hugenholtz P."/>
            <person name="Kyrpides N.C."/>
        </authorList>
    </citation>
    <scope>NUCLEOTIDE SEQUENCE [LARGE SCALE GENOMIC DNA]</scope>
    <source>
        <strain evidence="1 2">VKM Ac-2541</strain>
    </source>
</reference>
<accession>A0A4R2IVR8</accession>
<organism evidence="1 2">
    <name type="scientific">Kribbella antiqua</name>
    <dbReference type="NCBI Taxonomy" id="2512217"/>
    <lineage>
        <taxon>Bacteria</taxon>
        <taxon>Bacillati</taxon>
        <taxon>Actinomycetota</taxon>
        <taxon>Actinomycetes</taxon>
        <taxon>Propionibacteriales</taxon>
        <taxon>Kribbellaceae</taxon>
        <taxon>Kribbella</taxon>
    </lineage>
</organism>
<name>A0A4R2IVR8_9ACTN</name>
<dbReference type="AlphaFoldDB" id="A0A4R2IVR8"/>
<evidence type="ECO:0000313" key="1">
    <source>
        <dbReference type="EMBL" id="TCO48328.1"/>
    </source>
</evidence>
<proteinExistence type="predicted"/>
<dbReference type="EMBL" id="SLWR01000004">
    <property type="protein sequence ID" value="TCO48328.1"/>
    <property type="molecule type" value="Genomic_DNA"/>
</dbReference>
<keyword evidence="2" id="KW-1185">Reference proteome</keyword>
<protein>
    <submittedName>
        <fullName evidence="1">Uncharacterized protein</fullName>
    </submittedName>
</protein>